<dbReference type="InterPro" id="IPR014940">
    <property type="entry name" value="BAAT_C"/>
</dbReference>
<dbReference type="GO" id="GO:0006637">
    <property type="term" value="P:acyl-CoA metabolic process"/>
    <property type="evidence" value="ECO:0007669"/>
    <property type="project" value="TreeGrafter"/>
</dbReference>
<evidence type="ECO:0000259" key="2">
    <source>
        <dbReference type="Pfam" id="PF08840"/>
    </source>
</evidence>
<dbReference type="GO" id="GO:0047617">
    <property type="term" value="F:fatty acyl-CoA hydrolase activity"/>
    <property type="evidence" value="ECO:0007669"/>
    <property type="project" value="TreeGrafter"/>
</dbReference>
<keyword evidence="4" id="KW-1185">Reference proteome</keyword>
<keyword evidence="1" id="KW-1133">Transmembrane helix</keyword>
<keyword evidence="3" id="KW-0378">Hydrolase</keyword>
<evidence type="ECO:0000313" key="3">
    <source>
        <dbReference type="EMBL" id="SMG13671.1"/>
    </source>
</evidence>
<dbReference type="Gene3D" id="3.40.50.1820">
    <property type="entry name" value="alpha/beta hydrolase"/>
    <property type="match status" value="1"/>
</dbReference>
<reference evidence="4" key="1">
    <citation type="submission" date="2017-04" db="EMBL/GenBank/DDBJ databases">
        <authorList>
            <person name="Varghese N."/>
            <person name="Submissions S."/>
        </authorList>
    </citation>
    <scope>NUCLEOTIDE SEQUENCE [LARGE SCALE GENOMIC DNA]</scope>
    <source>
        <strain evidence="4">DSM 4125</strain>
    </source>
</reference>
<dbReference type="SUPFAM" id="SSF53474">
    <property type="entry name" value="alpha/beta-Hydrolases"/>
    <property type="match status" value="1"/>
</dbReference>
<organism evidence="3 4">
    <name type="scientific">Marivirga sericea</name>
    <dbReference type="NCBI Taxonomy" id="1028"/>
    <lineage>
        <taxon>Bacteria</taxon>
        <taxon>Pseudomonadati</taxon>
        <taxon>Bacteroidota</taxon>
        <taxon>Cytophagia</taxon>
        <taxon>Cytophagales</taxon>
        <taxon>Marivirgaceae</taxon>
        <taxon>Marivirga</taxon>
    </lineage>
</organism>
<feature type="domain" description="BAAT/Acyl-CoA thioester hydrolase C-terminal" evidence="2">
    <location>
        <begin position="111"/>
        <end position="258"/>
    </location>
</feature>
<keyword evidence="1" id="KW-0472">Membrane</keyword>
<dbReference type="PANTHER" id="PTHR10824">
    <property type="entry name" value="ACYL-COENZYME A THIOESTERASE-RELATED"/>
    <property type="match status" value="1"/>
</dbReference>
<accession>A0A1X7IHA2</accession>
<dbReference type="OrthoDB" id="8922993at2"/>
<gene>
    <name evidence="3" type="ORF">SAMN05661096_00615</name>
</gene>
<dbReference type="AlphaFoldDB" id="A0A1X7IHA2"/>
<name>A0A1X7IHA2_9BACT</name>
<dbReference type="GO" id="GO:0006631">
    <property type="term" value="P:fatty acid metabolic process"/>
    <property type="evidence" value="ECO:0007669"/>
    <property type="project" value="TreeGrafter"/>
</dbReference>
<proteinExistence type="predicted"/>
<feature type="transmembrane region" description="Helical" evidence="1">
    <location>
        <begin position="7"/>
        <end position="27"/>
    </location>
</feature>
<dbReference type="Pfam" id="PF08840">
    <property type="entry name" value="BAAT_C"/>
    <property type="match status" value="1"/>
</dbReference>
<sequence length="287" mass="31623">MKKRTTKILMIIGIIVSAGLIYIFTYVPPLSEQHGNVETELYLGEGDKQPLIVAFGGGGGGNDWARDYMKAKRDSLNRMGYAVLAVGYFNYKSSPSYLDRISLNAISDSILSIAKHPQIDENKIALMGGSRGGELALNLGSRFSHFHAVIGLSTSNVSFPAITWTANTSSWTFNGEEVAYVPAPFKTILPAMKGDLYTAHSMMLENKNAIQNAEIKVEDINGPILIVSGKNDEQWPATAMSNQLMERLKEKNFSFHSEHAVLDGSHIAPLDHFNLVYDFLNQHLAVE</sequence>
<dbReference type="Proteomes" id="UP000193804">
    <property type="component" value="Unassembled WGS sequence"/>
</dbReference>
<evidence type="ECO:0000256" key="1">
    <source>
        <dbReference type="SAM" id="Phobius"/>
    </source>
</evidence>
<dbReference type="InterPro" id="IPR029058">
    <property type="entry name" value="AB_hydrolase_fold"/>
</dbReference>
<dbReference type="STRING" id="1028.SAMN05661096_00615"/>
<evidence type="ECO:0000313" key="4">
    <source>
        <dbReference type="Proteomes" id="UP000193804"/>
    </source>
</evidence>
<dbReference type="RefSeq" id="WP_085515610.1">
    <property type="nucleotide sequence ID" value="NZ_FXAW01000001.1"/>
</dbReference>
<protein>
    <submittedName>
        <fullName evidence="3">BAAT / Acyl-CoA thioester hydrolase C terminal</fullName>
    </submittedName>
</protein>
<keyword evidence="1" id="KW-0812">Transmembrane</keyword>
<dbReference type="PANTHER" id="PTHR10824:SF4">
    <property type="entry name" value="ACYL-COENZYME A THIOESTERASE 1-LIKE"/>
    <property type="match status" value="1"/>
</dbReference>
<dbReference type="EMBL" id="FXAW01000001">
    <property type="protein sequence ID" value="SMG13671.1"/>
    <property type="molecule type" value="Genomic_DNA"/>
</dbReference>